<evidence type="ECO:0000259" key="7">
    <source>
        <dbReference type="PROSITE" id="PS50837"/>
    </source>
</evidence>
<dbReference type="InterPro" id="IPR011990">
    <property type="entry name" value="TPR-like_helical_dom_sf"/>
</dbReference>
<feature type="transmembrane region" description="Helical" evidence="6">
    <location>
        <begin position="726"/>
        <end position="752"/>
    </location>
</feature>
<evidence type="ECO:0000313" key="10">
    <source>
        <dbReference type="Proteomes" id="UP000192674"/>
    </source>
</evidence>
<evidence type="ECO:0000256" key="1">
    <source>
        <dbReference type="ARBA" id="ARBA00005820"/>
    </source>
</evidence>
<dbReference type="GO" id="GO:0006355">
    <property type="term" value="P:regulation of DNA-templated transcription"/>
    <property type="evidence" value="ECO:0007669"/>
    <property type="project" value="InterPro"/>
</dbReference>
<keyword evidence="10" id="KW-1185">Reference proteome</keyword>
<evidence type="ECO:0000256" key="4">
    <source>
        <dbReference type="ARBA" id="ARBA00023163"/>
    </source>
</evidence>
<feature type="transmembrane region" description="Helical" evidence="6">
    <location>
        <begin position="622"/>
        <end position="642"/>
    </location>
</feature>
<evidence type="ECO:0000256" key="2">
    <source>
        <dbReference type="ARBA" id="ARBA00023015"/>
    </source>
</evidence>
<comment type="similarity">
    <text evidence="1">Belongs to the AfsR/DnrI/RedD regulatory family.</text>
</comment>
<feature type="transmembrane region" description="Helical" evidence="6">
    <location>
        <begin position="687"/>
        <end position="705"/>
    </location>
</feature>
<proteinExistence type="inferred from homology"/>
<dbReference type="Gene3D" id="1.10.10.10">
    <property type="entry name" value="Winged helix-like DNA-binding domain superfamily/Winged helix DNA-binding domain"/>
    <property type="match status" value="1"/>
</dbReference>
<dbReference type="SMART" id="SM01043">
    <property type="entry name" value="BTAD"/>
    <property type="match status" value="1"/>
</dbReference>
<dbReference type="Pfam" id="PF05729">
    <property type="entry name" value="NACHT"/>
    <property type="match status" value="1"/>
</dbReference>
<feature type="transmembrane region" description="Helical" evidence="6">
    <location>
        <begin position="764"/>
        <end position="783"/>
    </location>
</feature>
<dbReference type="InterPro" id="IPR036388">
    <property type="entry name" value="WH-like_DNA-bd_sf"/>
</dbReference>
<evidence type="ECO:0000313" key="9">
    <source>
        <dbReference type="EMBL" id="SMC66172.1"/>
    </source>
</evidence>
<organism evidence="9 10">
    <name type="scientific">Kibdelosporangium aridum</name>
    <dbReference type="NCBI Taxonomy" id="2030"/>
    <lineage>
        <taxon>Bacteria</taxon>
        <taxon>Bacillati</taxon>
        <taxon>Actinomycetota</taxon>
        <taxon>Actinomycetes</taxon>
        <taxon>Pseudonocardiales</taxon>
        <taxon>Pseudonocardiaceae</taxon>
        <taxon>Kibdelosporangium</taxon>
    </lineage>
</organism>
<evidence type="ECO:0000256" key="3">
    <source>
        <dbReference type="ARBA" id="ARBA00023125"/>
    </source>
</evidence>
<name>A0A1Y5X292_KIBAR</name>
<keyword evidence="6" id="KW-1133">Transmembrane helix</keyword>
<dbReference type="SUPFAM" id="SSF48452">
    <property type="entry name" value="TPR-like"/>
    <property type="match status" value="1"/>
</dbReference>
<dbReference type="PANTHER" id="PTHR35807:SF1">
    <property type="entry name" value="TRANSCRIPTIONAL REGULATOR REDD"/>
    <property type="match status" value="1"/>
</dbReference>
<feature type="transmembrane region" description="Helical" evidence="6">
    <location>
        <begin position="788"/>
        <end position="807"/>
    </location>
</feature>
<dbReference type="SUPFAM" id="SSF52540">
    <property type="entry name" value="P-loop containing nucleoside triphosphate hydrolases"/>
    <property type="match status" value="1"/>
</dbReference>
<dbReference type="Proteomes" id="UP000192674">
    <property type="component" value="Unassembled WGS sequence"/>
</dbReference>
<reference evidence="9 10" key="1">
    <citation type="submission" date="2017-04" db="EMBL/GenBank/DDBJ databases">
        <authorList>
            <person name="Afonso C.L."/>
            <person name="Miller P.J."/>
            <person name="Scott M.A."/>
            <person name="Spackman E."/>
            <person name="Goraichik I."/>
            <person name="Dimitrov K.M."/>
            <person name="Suarez D.L."/>
            <person name="Swayne D.E."/>
        </authorList>
    </citation>
    <scope>NUCLEOTIDE SEQUENCE [LARGE SCALE GENOMIC DNA]</scope>
    <source>
        <strain evidence="9 10">DSM 43828</strain>
    </source>
</reference>
<dbReference type="PROSITE" id="PS51755">
    <property type="entry name" value="OMPR_PHOB"/>
    <property type="match status" value="1"/>
</dbReference>
<dbReference type="InterPro" id="IPR027417">
    <property type="entry name" value="P-loop_NTPase"/>
</dbReference>
<dbReference type="PANTHER" id="PTHR35807">
    <property type="entry name" value="TRANSCRIPTIONAL REGULATOR REDD-RELATED"/>
    <property type="match status" value="1"/>
</dbReference>
<dbReference type="Pfam" id="PF03704">
    <property type="entry name" value="BTAD"/>
    <property type="match status" value="1"/>
</dbReference>
<feature type="transmembrane region" description="Helical" evidence="6">
    <location>
        <begin position="813"/>
        <end position="837"/>
    </location>
</feature>
<dbReference type="InterPro" id="IPR007111">
    <property type="entry name" value="NACHT_NTPase"/>
</dbReference>
<dbReference type="Gene3D" id="3.40.50.300">
    <property type="entry name" value="P-loop containing nucleotide triphosphate hydrolases"/>
    <property type="match status" value="1"/>
</dbReference>
<dbReference type="OrthoDB" id="419058at2"/>
<gene>
    <name evidence="9" type="ORF">SAMN05661093_01241</name>
</gene>
<feature type="domain" description="OmpR/PhoB-type" evidence="8">
    <location>
        <begin position="1"/>
        <end position="90"/>
    </location>
</feature>
<accession>A0A1Y5X292</accession>
<keyword evidence="3 5" id="KW-0238">DNA-binding</keyword>
<dbReference type="InterPro" id="IPR051677">
    <property type="entry name" value="AfsR-DnrI-RedD_regulator"/>
</dbReference>
<dbReference type="AlphaFoldDB" id="A0A1Y5X292"/>
<dbReference type="SUPFAM" id="SSF46894">
    <property type="entry name" value="C-terminal effector domain of the bipartite response regulators"/>
    <property type="match status" value="1"/>
</dbReference>
<dbReference type="PROSITE" id="PS50837">
    <property type="entry name" value="NACHT"/>
    <property type="match status" value="1"/>
</dbReference>
<dbReference type="CDD" id="cd15831">
    <property type="entry name" value="BTAD"/>
    <property type="match status" value="1"/>
</dbReference>
<keyword evidence="6" id="KW-0812">Transmembrane</keyword>
<dbReference type="InterPro" id="IPR016032">
    <property type="entry name" value="Sig_transdc_resp-reg_C-effctor"/>
</dbReference>
<keyword evidence="6" id="KW-0472">Membrane</keyword>
<feature type="DNA-binding region" description="OmpR/PhoB-type" evidence="5">
    <location>
        <begin position="1"/>
        <end position="90"/>
    </location>
</feature>
<evidence type="ECO:0000256" key="5">
    <source>
        <dbReference type="PROSITE-ProRule" id="PRU01091"/>
    </source>
</evidence>
<keyword evidence="4" id="KW-0804">Transcription</keyword>
<feature type="transmembrane region" description="Helical" evidence="6">
    <location>
        <begin position="594"/>
        <end position="616"/>
    </location>
</feature>
<dbReference type="GO" id="GO:0003677">
    <property type="term" value="F:DNA binding"/>
    <property type="evidence" value="ECO:0007669"/>
    <property type="project" value="UniProtKB-UniRule"/>
</dbReference>
<evidence type="ECO:0000256" key="6">
    <source>
        <dbReference type="SAM" id="Phobius"/>
    </source>
</evidence>
<dbReference type="InterPro" id="IPR005158">
    <property type="entry name" value="BTAD"/>
</dbReference>
<keyword evidence="2" id="KW-0805">Transcription regulation</keyword>
<protein>
    <submittedName>
        <fullName evidence="9">DNA-binding transcriptional activator of the SARP family</fullName>
    </submittedName>
</protein>
<dbReference type="Gene3D" id="1.25.40.10">
    <property type="entry name" value="Tetratricopeptide repeat domain"/>
    <property type="match status" value="1"/>
</dbReference>
<dbReference type="InterPro" id="IPR001867">
    <property type="entry name" value="OmpR/PhoB-type_DNA-bd"/>
</dbReference>
<evidence type="ECO:0000259" key="8">
    <source>
        <dbReference type="PROSITE" id="PS51755"/>
    </source>
</evidence>
<sequence length="896" mass="96149">MEFRLLGGVEVTASGEPVDVGHARQRCVLAVLLIEANNPVPTDVLLDRVWDEGLPHSARGTLQSYLTRLRRALSTNAEIVRRSGGYALVVDEQAIDMHRFRALLAQARAAGDDETALDLFDQALELWRGEPFAGLDTPWINSVRESYEHERRTAELDRTDVLLRTGRHSELVAPLLSEARKQPLDERLAGQVMLALFQSGRQADALNHFRQTRQHLADELGTDPGPALQALHQRILTGDPTLVPSQPPAPDRTARELADMVHRQWTKEAGSLRRPNPLSVRWSITGRPVAANQPVSSARGDLARLVRTFQEAPSRQMVVLGEPGAGKTVLALLLTLALLERARPSDPVPVLLTASSWDPRTEHVHSWLARRLAEEYPALGGEGGRLVSEGRITLILDGLDEMPEALHAAAIEALDHITGELVLTCRTTEYEAAVASGGVLLTKATVVEIEPVQLADATAFLLSAGPPARKRWQPVLDRLQREPGLPLAQAMASPLMVTLARTVYTATTTDPAELLDETKFPTSEAIEGHLLEAFIPTAYTSQPAPPDAATVLRQYPADQAHNWLRFLARQLDRSGTHDIAWWDLLHAVSRPARVLLVGLASAVVFGLAGGIAGGLGSNRPEWPLYAGSYAIAFGLAGGLVFWAAPRARPVRVELRFGGSWPRFLARFAAGAVIGVALGLGMGLPKPIVAGVGIAVGLAVGIRVWLGTPADVDEVSSPRVVLRQDRIAALVLGLTFALALTFPGGVAVGVPTLETAGHTVGTIDIVISALGGALAGAAIGAVWFGWIGVLAYGLASGVAGGLIFGPVYPNVSGVGVGIAFGTVFGLSVACLSVLSRAWGTFVISRMWLALRGHLPWQLIRFLEDAHQRGVLRQNGGVYQFRHARLRDHLARGQSGSS</sequence>
<dbReference type="GO" id="GO:0000160">
    <property type="term" value="P:phosphorelay signal transduction system"/>
    <property type="evidence" value="ECO:0007669"/>
    <property type="project" value="InterPro"/>
</dbReference>
<dbReference type="EMBL" id="FWXV01000001">
    <property type="protein sequence ID" value="SMC66172.1"/>
    <property type="molecule type" value="Genomic_DNA"/>
</dbReference>
<feature type="domain" description="NACHT" evidence="7">
    <location>
        <begin position="315"/>
        <end position="402"/>
    </location>
</feature>
<dbReference type="SMART" id="SM00862">
    <property type="entry name" value="Trans_reg_C"/>
    <property type="match status" value="1"/>
</dbReference>
<dbReference type="RefSeq" id="WP_160096367.1">
    <property type="nucleotide sequence ID" value="NZ_FWXV01000001.1"/>
</dbReference>